<protein>
    <submittedName>
        <fullName evidence="2">Rhodanese-related sulfurtransferase</fullName>
    </submittedName>
</protein>
<proteinExistence type="predicted"/>
<dbReference type="PANTHER" id="PTHR44086:SF10">
    <property type="entry name" value="THIOSULFATE SULFURTRANSFERASE_RHODANESE-LIKE DOMAIN-CONTAINING PROTEIN 3"/>
    <property type="match status" value="1"/>
</dbReference>
<dbReference type="OrthoDB" id="9807812at2"/>
<dbReference type="Pfam" id="PF00581">
    <property type="entry name" value="Rhodanese"/>
    <property type="match status" value="1"/>
</dbReference>
<organism evidence="2 3">
    <name type="scientific">Shimia aestuarii</name>
    <dbReference type="NCBI Taxonomy" id="254406"/>
    <lineage>
        <taxon>Bacteria</taxon>
        <taxon>Pseudomonadati</taxon>
        <taxon>Pseudomonadota</taxon>
        <taxon>Alphaproteobacteria</taxon>
        <taxon>Rhodobacterales</taxon>
        <taxon>Roseobacteraceae</taxon>
    </lineage>
</organism>
<evidence type="ECO:0000259" key="1">
    <source>
        <dbReference type="PROSITE" id="PS50206"/>
    </source>
</evidence>
<dbReference type="Gene3D" id="3.40.250.10">
    <property type="entry name" value="Rhodanese-like domain"/>
    <property type="match status" value="1"/>
</dbReference>
<dbReference type="EMBL" id="FOTQ01000005">
    <property type="protein sequence ID" value="SFM26804.1"/>
    <property type="molecule type" value="Genomic_DNA"/>
</dbReference>
<gene>
    <name evidence="2" type="ORF">SAMN04488042_105229</name>
</gene>
<dbReference type="PROSITE" id="PS50206">
    <property type="entry name" value="RHODANESE_3"/>
    <property type="match status" value="1"/>
</dbReference>
<dbReference type="InterPro" id="IPR036873">
    <property type="entry name" value="Rhodanese-like_dom_sf"/>
</dbReference>
<evidence type="ECO:0000313" key="2">
    <source>
        <dbReference type="EMBL" id="SFM26804.1"/>
    </source>
</evidence>
<dbReference type="Proteomes" id="UP000199144">
    <property type="component" value="Unassembled WGS sequence"/>
</dbReference>
<dbReference type="GO" id="GO:0004792">
    <property type="term" value="F:thiosulfate-cyanide sulfurtransferase activity"/>
    <property type="evidence" value="ECO:0007669"/>
    <property type="project" value="TreeGrafter"/>
</dbReference>
<dbReference type="RefSeq" id="WP_093094400.1">
    <property type="nucleotide sequence ID" value="NZ_FOTQ01000005.1"/>
</dbReference>
<keyword evidence="3" id="KW-1185">Reference proteome</keyword>
<reference evidence="2 3" key="1">
    <citation type="submission" date="2016-10" db="EMBL/GenBank/DDBJ databases">
        <authorList>
            <person name="de Groot N.N."/>
        </authorList>
    </citation>
    <scope>NUCLEOTIDE SEQUENCE [LARGE SCALE GENOMIC DNA]</scope>
    <source>
        <strain evidence="2 3">DSM 15283</strain>
    </source>
</reference>
<dbReference type="SMART" id="SM00450">
    <property type="entry name" value="RHOD"/>
    <property type="match status" value="1"/>
</dbReference>
<dbReference type="STRING" id="254406.SAMN04488042_105229"/>
<keyword evidence="2" id="KW-0808">Transferase</keyword>
<sequence length="118" mass="12558">MFFLRPKPTGMSAAQAVQDAQNGALTVIDVREHSEVAASGKAKGALHIPLMRLADMADPRHPDFHPDLNGVSTIALYCASGGRSQSGEMILRRLGYEDVHNIGGLGHWVQAGGAIERA</sequence>
<dbReference type="SUPFAM" id="SSF52821">
    <property type="entry name" value="Rhodanese/Cell cycle control phosphatase"/>
    <property type="match status" value="1"/>
</dbReference>
<feature type="domain" description="Rhodanese" evidence="1">
    <location>
        <begin position="21"/>
        <end position="117"/>
    </location>
</feature>
<name>A0A1I4PGG4_9RHOB</name>
<dbReference type="AlphaFoldDB" id="A0A1I4PGG4"/>
<dbReference type="PANTHER" id="PTHR44086">
    <property type="entry name" value="THIOSULFATE SULFURTRANSFERASE RDL2, MITOCHONDRIAL-RELATED"/>
    <property type="match status" value="1"/>
</dbReference>
<dbReference type="InterPro" id="IPR001763">
    <property type="entry name" value="Rhodanese-like_dom"/>
</dbReference>
<accession>A0A1I4PGG4</accession>
<evidence type="ECO:0000313" key="3">
    <source>
        <dbReference type="Proteomes" id="UP000199144"/>
    </source>
</evidence>